<protein>
    <submittedName>
        <fullName evidence="1">Uncharacterized protein</fullName>
    </submittedName>
</protein>
<dbReference type="Proteomes" id="UP000182192">
    <property type="component" value="Unassembled WGS sequence"/>
</dbReference>
<reference evidence="1 2" key="1">
    <citation type="submission" date="2016-10" db="EMBL/GenBank/DDBJ databases">
        <authorList>
            <person name="de Groot N.N."/>
        </authorList>
    </citation>
    <scope>NUCLEOTIDE SEQUENCE [LARGE SCALE GENOMIC DNA]</scope>
    <source>
        <strain evidence="1 2">AR67</strain>
    </source>
</reference>
<dbReference type="OrthoDB" id="1821624at2"/>
<dbReference type="RefSeq" id="WP_074959555.1">
    <property type="nucleotide sequence ID" value="NZ_FOKQ01000001.1"/>
</dbReference>
<sequence length="179" mass="20863">MNNNDLLKNIIEYIKDNEELLDYLSGECDLDFEDDEELADDLSFLTENAKSNYKLEPFACDGEGGIYALLDGEMVGMIDSEGQSGIVAKNIRDFFSIIIHCGYLKDFGKFGWLEDHDEFSEHFIEIEEDFLEDFSEEFQLETDPQKIFQMFREAVQTQPQLKITATSEDYDDYQQIFEF</sequence>
<dbReference type="EMBL" id="FOKQ01000001">
    <property type="protein sequence ID" value="SFB66783.1"/>
    <property type="molecule type" value="Genomic_DNA"/>
</dbReference>
<name>A0A1I1D2D9_RUMAL</name>
<dbReference type="AlphaFoldDB" id="A0A1I1D2D9"/>
<evidence type="ECO:0000313" key="1">
    <source>
        <dbReference type="EMBL" id="SFB66783.1"/>
    </source>
</evidence>
<accession>A0A1I1D2D9</accession>
<organism evidence="1 2">
    <name type="scientific">Ruminococcus albus</name>
    <dbReference type="NCBI Taxonomy" id="1264"/>
    <lineage>
        <taxon>Bacteria</taxon>
        <taxon>Bacillati</taxon>
        <taxon>Bacillota</taxon>
        <taxon>Clostridia</taxon>
        <taxon>Eubacteriales</taxon>
        <taxon>Oscillospiraceae</taxon>
        <taxon>Ruminococcus</taxon>
    </lineage>
</organism>
<evidence type="ECO:0000313" key="2">
    <source>
        <dbReference type="Proteomes" id="UP000182192"/>
    </source>
</evidence>
<gene>
    <name evidence="1" type="ORF">SAMN02910406_00123</name>
</gene>
<proteinExistence type="predicted"/>